<dbReference type="InterPro" id="IPR001783">
    <property type="entry name" value="Lumazine-bd"/>
</dbReference>
<dbReference type="PANTHER" id="PTHR21098">
    <property type="entry name" value="RIBOFLAVIN SYNTHASE ALPHA CHAIN"/>
    <property type="match status" value="1"/>
</dbReference>
<dbReference type="PANTHER" id="PTHR21098:SF12">
    <property type="entry name" value="RIBOFLAVIN SYNTHASE"/>
    <property type="match status" value="1"/>
</dbReference>
<evidence type="ECO:0000256" key="10">
    <source>
        <dbReference type="PROSITE-ProRule" id="PRU00524"/>
    </source>
</evidence>
<evidence type="ECO:0000256" key="3">
    <source>
        <dbReference type="ARBA" id="ARBA00004887"/>
    </source>
</evidence>
<feature type="domain" description="Lumazine-binding" evidence="11">
    <location>
        <begin position="96"/>
        <end position="192"/>
    </location>
</feature>
<dbReference type="SUPFAM" id="SSF63380">
    <property type="entry name" value="Riboflavin synthase domain-like"/>
    <property type="match status" value="2"/>
</dbReference>
<evidence type="ECO:0000313" key="12">
    <source>
        <dbReference type="EMBL" id="AXI99328.1"/>
    </source>
</evidence>
<organism evidence="12 13">
    <name type="scientific">Cyclonatronum proteinivorum</name>
    <dbReference type="NCBI Taxonomy" id="1457365"/>
    <lineage>
        <taxon>Bacteria</taxon>
        <taxon>Pseudomonadati</taxon>
        <taxon>Balneolota</taxon>
        <taxon>Balneolia</taxon>
        <taxon>Balneolales</taxon>
        <taxon>Cyclonatronaceae</taxon>
        <taxon>Cyclonatronum</taxon>
    </lineage>
</organism>
<gene>
    <name evidence="12" type="ORF">CYPRO_0040</name>
</gene>
<comment type="pathway">
    <text evidence="3">Cofactor biosynthesis; riboflavin biosynthesis; riboflavin from 2-hydroxy-3-oxobutyl phosphate and 5-amino-6-(D-ribitylamino)uracil: step 2/2.</text>
</comment>
<keyword evidence="7 12" id="KW-0808">Transferase</keyword>
<dbReference type="PIRSF" id="PIRSF000498">
    <property type="entry name" value="Riboflavin_syn_A"/>
    <property type="match status" value="1"/>
</dbReference>
<dbReference type="RefSeq" id="WP_114982571.1">
    <property type="nucleotide sequence ID" value="NZ_CP027806.1"/>
</dbReference>
<dbReference type="InterPro" id="IPR026017">
    <property type="entry name" value="Lumazine-bd_dom"/>
</dbReference>
<evidence type="ECO:0000256" key="7">
    <source>
        <dbReference type="ARBA" id="ARBA00022679"/>
    </source>
</evidence>
<dbReference type="CDD" id="cd00402">
    <property type="entry name" value="Riboflavin_synthase_like"/>
    <property type="match status" value="1"/>
</dbReference>
<feature type="repeat" description="Lumazine-binding" evidence="10">
    <location>
        <begin position="96"/>
        <end position="192"/>
    </location>
</feature>
<reference evidence="12 13" key="1">
    <citation type="submission" date="2018-03" db="EMBL/GenBank/DDBJ databases">
        <title>Phenotypic and genomic properties of Cyclonatronum proteinivorum gen. nov., sp. nov., a haloalkaliphilic bacteroidete from soda lakes possessing Na+-translocating rhodopsin.</title>
        <authorList>
            <person name="Toshchakov S.V."/>
            <person name="Korzhenkov A."/>
            <person name="Samarov N.I."/>
            <person name="Kublanov I.V."/>
            <person name="Muntyan M.S."/>
            <person name="Sorokin D.Y."/>
        </authorList>
    </citation>
    <scope>NUCLEOTIDE SEQUENCE [LARGE SCALE GENOMIC DNA]</scope>
    <source>
        <strain evidence="12 13">Omega</strain>
    </source>
</reference>
<dbReference type="PROSITE" id="PS51177">
    <property type="entry name" value="LUMAZINE_BIND"/>
    <property type="match status" value="2"/>
</dbReference>
<dbReference type="FunFam" id="2.40.30.20:FF:000004">
    <property type="entry name" value="Riboflavin synthase, alpha subunit"/>
    <property type="match status" value="1"/>
</dbReference>
<feature type="repeat" description="Lumazine-binding" evidence="10">
    <location>
        <begin position="1"/>
        <end position="95"/>
    </location>
</feature>
<evidence type="ECO:0000256" key="2">
    <source>
        <dbReference type="ARBA" id="ARBA00002803"/>
    </source>
</evidence>
<evidence type="ECO:0000256" key="1">
    <source>
        <dbReference type="ARBA" id="ARBA00000968"/>
    </source>
</evidence>
<dbReference type="InterPro" id="IPR017938">
    <property type="entry name" value="Riboflavin_synthase-like_b-brl"/>
</dbReference>
<dbReference type="EC" id="2.5.1.9" evidence="4 9"/>
<dbReference type="InterPro" id="IPR023366">
    <property type="entry name" value="ATP_synth_asu-like_sf"/>
</dbReference>
<name>A0A345UFS7_9BACT</name>
<keyword evidence="8" id="KW-0677">Repeat</keyword>
<dbReference type="EMBL" id="CP027806">
    <property type="protein sequence ID" value="AXI99328.1"/>
    <property type="molecule type" value="Genomic_DNA"/>
</dbReference>
<keyword evidence="13" id="KW-1185">Reference proteome</keyword>
<evidence type="ECO:0000256" key="5">
    <source>
        <dbReference type="ARBA" id="ARBA00013950"/>
    </source>
</evidence>
<evidence type="ECO:0000256" key="9">
    <source>
        <dbReference type="NCBIfam" id="TIGR00187"/>
    </source>
</evidence>
<dbReference type="OrthoDB" id="9788537at2"/>
<sequence length="208" mass="22693">MFTGIIEETGKVISLEPLKGGLEITIESPLTAALQIDDSVSINGACHTVVYTSANRFTVQSVEETLRKTSIGDLKEGEIVNLEDSLTMQKKLDGHIVQGHVDTTGVIQSVTEEGANWLITVGFDAAFGHLLVPRGSIAVDGISLTVARLERDNFTLAIIPYTWDHTSLRQRKTGDRVNLEFDILGKYVLRALETGHIKADAYIPKSDS</sequence>
<evidence type="ECO:0000259" key="11">
    <source>
        <dbReference type="PROSITE" id="PS51177"/>
    </source>
</evidence>
<dbReference type="Gene3D" id="2.40.30.20">
    <property type="match status" value="2"/>
</dbReference>
<dbReference type="NCBIfam" id="NF006767">
    <property type="entry name" value="PRK09289.1"/>
    <property type="match status" value="1"/>
</dbReference>
<evidence type="ECO:0000313" key="13">
    <source>
        <dbReference type="Proteomes" id="UP000254808"/>
    </source>
</evidence>
<dbReference type="Pfam" id="PF00677">
    <property type="entry name" value="Lum_binding"/>
    <property type="match status" value="2"/>
</dbReference>
<proteinExistence type="predicted"/>
<comment type="catalytic activity">
    <reaction evidence="1">
        <text>2 6,7-dimethyl-8-(1-D-ribityl)lumazine + H(+) = 5-amino-6-(D-ribitylamino)uracil + riboflavin</text>
        <dbReference type="Rhea" id="RHEA:20772"/>
        <dbReference type="ChEBI" id="CHEBI:15378"/>
        <dbReference type="ChEBI" id="CHEBI:15934"/>
        <dbReference type="ChEBI" id="CHEBI:57986"/>
        <dbReference type="ChEBI" id="CHEBI:58201"/>
        <dbReference type="EC" id="2.5.1.9"/>
    </reaction>
</comment>
<dbReference type="Proteomes" id="UP000254808">
    <property type="component" value="Chromosome"/>
</dbReference>
<dbReference type="AlphaFoldDB" id="A0A345UFS7"/>
<evidence type="ECO:0000256" key="8">
    <source>
        <dbReference type="ARBA" id="ARBA00022737"/>
    </source>
</evidence>
<evidence type="ECO:0000256" key="4">
    <source>
        <dbReference type="ARBA" id="ARBA00012827"/>
    </source>
</evidence>
<dbReference type="GO" id="GO:0004746">
    <property type="term" value="F:riboflavin synthase activity"/>
    <property type="evidence" value="ECO:0007669"/>
    <property type="project" value="UniProtKB-UniRule"/>
</dbReference>
<protein>
    <recommendedName>
        <fullName evidence="5 9">Riboflavin synthase</fullName>
        <ecNumber evidence="4 9">2.5.1.9</ecNumber>
    </recommendedName>
</protein>
<evidence type="ECO:0000256" key="6">
    <source>
        <dbReference type="ARBA" id="ARBA00022619"/>
    </source>
</evidence>
<dbReference type="NCBIfam" id="TIGR00187">
    <property type="entry name" value="ribE"/>
    <property type="match status" value="1"/>
</dbReference>
<feature type="domain" description="Lumazine-binding" evidence="11">
    <location>
        <begin position="1"/>
        <end position="95"/>
    </location>
</feature>
<dbReference type="GO" id="GO:0009231">
    <property type="term" value="P:riboflavin biosynthetic process"/>
    <property type="evidence" value="ECO:0007669"/>
    <property type="project" value="UniProtKB-KW"/>
</dbReference>
<keyword evidence="6" id="KW-0686">Riboflavin biosynthesis</keyword>
<comment type="function">
    <text evidence="2">Catalyzes the dismutation of two molecules of 6,7-dimethyl-8-ribityllumazine, resulting in the formation of riboflavin and 5-amino-6-(D-ribitylamino)uracil.</text>
</comment>
<dbReference type="KEGG" id="cprv:CYPRO_0040"/>
<accession>A0A345UFS7</accession>